<comment type="caution">
    <text evidence="2">The sequence shown here is derived from an EMBL/GenBank/DDBJ whole genome shotgun (WGS) entry which is preliminary data.</text>
</comment>
<organism evidence="2 3">
    <name type="scientific">Trifolium medium</name>
    <dbReference type="NCBI Taxonomy" id="97028"/>
    <lineage>
        <taxon>Eukaryota</taxon>
        <taxon>Viridiplantae</taxon>
        <taxon>Streptophyta</taxon>
        <taxon>Embryophyta</taxon>
        <taxon>Tracheophyta</taxon>
        <taxon>Spermatophyta</taxon>
        <taxon>Magnoliopsida</taxon>
        <taxon>eudicotyledons</taxon>
        <taxon>Gunneridae</taxon>
        <taxon>Pentapetalae</taxon>
        <taxon>rosids</taxon>
        <taxon>fabids</taxon>
        <taxon>Fabales</taxon>
        <taxon>Fabaceae</taxon>
        <taxon>Papilionoideae</taxon>
        <taxon>50 kb inversion clade</taxon>
        <taxon>NPAAA clade</taxon>
        <taxon>Hologalegina</taxon>
        <taxon>IRL clade</taxon>
        <taxon>Trifolieae</taxon>
        <taxon>Trifolium</taxon>
    </lineage>
</organism>
<dbReference type="AlphaFoldDB" id="A0A392NYJ0"/>
<sequence>DDGNFKFPVSCEDEDDVPLFPKFSGISSLGACSSKHDASGKKNTTVPAKRVLDNNNYLHSCVKKSKVSPYDDHKKNEDDIPLSDLIKRPGKSTDDCFSLLMKDLELVENSYEECKMMTEGEEKRLQSIKRDIEECCKELENKKKKVCSVTRIIEAYDKMQRKIEECMKDFVVKEGQLYLMKELIEERKHEFKTKEIELIQVKVNISKEIELRQVIDKDRGRKEEELKALSQKIAEFTLELKAKEKYLDAMNKLIGEQAEKLDSERKNVGAQKKEFESVKKQFEGRIKELKQKQCERRVAELVSKE</sequence>
<reference evidence="2 3" key="1">
    <citation type="journal article" date="2018" name="Front. Plant Sci.">
        <title>Red Clover (Trifolium pratense) and Zigzag Clover (T. medium) - A Picture of Genomic Similarities and Differences.</title>
        <authorList>
            <person name="Dluhosova J."/>
            <person name="Istvanek J."/>
            <person name="Nedelnik J."/>
            <person name="Repkova J."/>
        </authorList>
    </citation>
    <scope>NUCLEOTIDE SEQUENCE [LARGE SCALE GENOMIC DNA]</scope>
    <source>
        <strain evidence="3">cv. 10/8</strain>
        <tissue evidence="2">Leaf</tissue>
    </source>
</reference>
<evidence type="ECO:0000313" key="3">
    <source>
        <dbReference type="Proteomes" id="UP000265520"/>
    </source>
</evidence>
<keyword evidence="1" id="KW-0175">Coiled coil</keyword>
<keyword evidence="3" id="KW-1185">Reference proteome</keyword>
<feature type="non-terminal residue" evidence="2">
    <location>
        <position position="1"/>
    </location>
</feature>
<proteinExistence type="predicted"/>
<evidence type="ECO:0000256" key="1">
    <source>
        <dbReference type="SAM" id="Coils"/>
    </source>
</evidence>
<feature type="coiled-coil region" evidence="1">
    <location>
        <begin position="219"/>
        <end position="246"/>
    </location>
</feature>
<evidence type="ECO:0000313" key="2">
    <source>
        <dbReference type="EMBL" id="MCI04269.1"/>
    </source>
</evidence>
<protein>
    <submittedName>
        <fullName evidence="2">Frigida-like protein</fullName>
    </submittedName>
</protein>
<dbReference type="EMBL" id="LXQA010054819">
    <property type="protein sequence ID" value="MCI04269.1"/>
    <property type="molecule type" value="Genomic_DNA"/>
</dbReference>
<name>A0A392NYJ0_9FABA</name>
<dbReference type="Proteomes" id="UP000265520">
    <property type="component" value="Unassembled WGS sequence"/>
</dbReference>
<accession>A0A392NYJ0</accession>
<feature type="non-terminal residue" evidence="2">
    <location>
        <position position="305"/>
    </location>
</feature>